<keyword evidence="1" id="KW-0472">Membrane</keyword>
<keyword evidence="1" id="KW-1133">Transmembrane helix</keyword>
<reference evidence="3" key="1">
    <citation type="journal article" date="2017" name="Nature">
        <title>The sunflower genome provides insights into oil metabolism, flowering and Asterid evolution.</title>
        <authorList>
            <person name="Badouin H."/>
            <person name="Gouzy J."/>
            <person name="Grassa C.J."/>
            <person name="Murat F."/>
            <person name="Staton S.E."/>
            <person name="Cottret L."/>
            <person name="Lelandais-Briere C."/>
            <person name="Owens G.L."/>
            <person name="Carrere S."/>
            <person name="Mayjonade B."/>
            <person name="Legrand L."/>
            <person name="Gill N."/>
            <person name="Kane N.C."/>
            <person name="Bowers J.E."/>
            <person name="Hubner S."/>
            <person name="Bellec A."/>
            <person name="Berard A."/>
            <person name="Berges H."/>
            <person name="Blanchet N."/>
            <person name="Boniface M.C."/>
            <person name="Brunel D."/>
            <person name="Catrice O."/>
            <person name="Chaidir N."/>
            <person name="Claudel C."/>
            <person name="Donnadieu C."/>
            <person name="Faraut T."/>
            <person name="Fievet G."/>
            <person name="Helmstetter N."/>
            <person name="King M."/>
            <person name="Knapp S.J."/>
            <person name="Lai Z."/>
            <person name="Le Paslier M.C."/>
            <person name="Lippi Y."/>
            <person name="Lorenzon L."/>
            <person name="Mandel J.R."/>
            <person name="Marage G."/>
            <person name="Marchand G."/>
            <person name="Marquand E."/>
            <person name="Bret-Mestries E."/>
            <person name="Morien E."/>
            <person name="Nambeesan S."/>
            <person name="Nguyen T."/>
            <person name="Pegot-Espagnet P."/>
            <person name="Pouilly N."/>
            <person name="Raftis F."/>
            <person name="Sallet E."/>
            <person name="Schiex T."/>
            <person name="Thomas J."/>
            <person name="Vandecasteele C."/>
            <person name="Vares D."/>
            <person name="Vear F."/>
            <person name="Vautrin S."/>
            <person name="Crespi M."/>
            <person name="Mangin B."/>
            <person name="Burke J.M."/>
            <person name="Salse J."/>
            <person name="Munos S."/>
            <person name="Vincourt P."/>
            <person name="Rieseberg L.H."/>
            <person name="Langlade N.B."/>
        </authorList>
    </citation>
    <scope>NUCLEOTIDE SEQUENCE [LARGE SCALE GENOMIC DNA]</scope>
    <source>
        <strain evidence="3">cv. SF193</strain>
    </source>
</reference>
<gene>
    <name evidence="2" type="ORF">HannXRQ_Chr16g0516341</name>
</gene>
<name>A0A251RZR6_HELAN</name>
<dbReference type="Proteomes" id="UP000215914">
    <property type="component" value="Chromosome 16"/>
</dbReference>
<keyword evidence="1" id="KW-0812">Transmembrane</keyword>
<sequence>MCLLVTFVPFMLSYHMLVMFNSTLIVHDFIVFMLCMPIVCILIHHFTLHFMLCMPIVCILSTFIHHMLTFWYDIWFV</sequence>
<accession>A0A251RZR6</accession>
<organism evidence="2 3">
    <name type="scientific">Helianthus annuus</name>
    <name type="common">Common sunflower</name>
    <dbReference type="NCBI Taxonomy" id="4232"/>
    <lineage>
        <taxon>Eukaryota</taxon>
        <taxon>Viridiplantae</taxon>
        <taxon>Streptophyta</taxon>
        <taxon>Embryophyta</taxon>
        <taxon>Tracheophyta</taxon>
        <taxon>Spermatophyta</taxon>
        <taxon>Magnoliopsida</taxon>
        <taxon>eudicotyledons</taxon>
        <taxon>Gunneridae</taxon>
        <taxon>Pentapetalae</taxon>
        <taxon>asterids</taxon>
        <taxon>campanulids</taxon>
        <taxon>Asterales</taxon>
        <taxon>Asteraceae</taxon>
        <taxon>Asteroideae</taxon>
        <taxon>Heliantheae alliance</taxon>
        <taxon>Heliantheae</taxon>
        <taxon>Helianthus</taxon>
    </lineage>
</organism>
<dbReference type="InParanoid" id="A0A251RZR6"/>
<proteinExistence type="predicted"/>
<keyword evidence="3" id="KW-1185">Reference proteome</keyword>
<dbReference type="EMBL" id="CM007905">
    <property type="protein sequence ID" value="OTF91930.1"/>
    <property type="molecule type" value="Genomic_DNA"/>
</dbReference>
<dbReference type="AlphaFoldDB" id="A0A251RZR6"/>
<feature type="transmembrane region" description="Helical" evidence="1">
    <location>
        <begin position="20"/>
        <end position="43"/>
    </location>
</feature>
<evidence type="ECO:0000313" key="3">
    <source>
        <dbReference type="Proteomes" id="UP000215914"/>
    </source>
</evidence>
<protein>
    <submittedName>
        <fullName evidence="2">Uncharacterized protein</fullName>
    </submittedName>
</protein>
<feature type="transmembrane region" description="Helical" evidence="1">
    <location>
        <begin position="50"/>
        <end position="72"/>
    </location>
</feature>
<evidence type="ECO:0000256" key="1">
    <source>
        <dbReference type="SAM" id="Phobius"/>
    </source>
</evidence>
<evidence type="ECO:0000313" key="2">
    <source>
        <dbReference type="EMBL" id="OTF91930.1"/>
    </source>
</evidence>